<evidence type="ECO:0000256" key="3">
    <source>
        <dbReference type="ARBA" id="ARBA00004123"/>
    </source>
</evidence>
<evidence type="ECO:0000256" key="6">
    <source>
        <dbReference type="ARBA" id="ARBA00022694"/>
    </source>
</evidence>
<feature type="compositionally biased region" description="Acidic residues" evidence="16">
    <location>
        <begin position="560"/>
        <end position="570"/>
    </location>
</feature>
<protein>
    <recommendedName>
        <fullName evidence="11">tRNA pseudouridine synthase 1</fullName>
    </recommendedName>
    <alternativeName>
        <fullName evidence="12">tRNA pseudouridylate synthase 1</fullName>
    </alternativeName>
    <alternativeName>
        <fullName evidence="13">tRNA-uridine isomerase 1</fullName>
    </alternativeName>
</protein>
<dbReference type="Pfam" id="PF01416">
    <property type="entry name" value="PseudoU_synth_1"/>
    <property type="match status" value="1"/>
</dbReference>
<dbReference type="GO" id="GO:0003723">
    <property type="term" value="F:RNA binding"/>
    <property type="evidence" value="ECO:0007669"/>
    <property type="project" value="InterPro"/>
</dbReference>
<organism evidence="18 19">
    <name type="scientific">Rhodocollybia butyracea</name>
    <dbReference type="NCBI Taxonomy" id="206335"/>
    <lineage>
        <taxon>Eukaryota</taxon>
        <taxon>Fungi</taxon>
        <taxon>Dikarya</taxon>
        <taxon>Basidiomycota</taxon>
        <taxon>Agaricomycotina</taxon>
        <taxon>Agaricomycetes</taxon>
        <taxon>Agaricomycetidae</taxon>
        <taxon>Agaricales</taxon>
        <taxon>Marasmiineae</taxon>
        <taxon>Omphalotaceae</taxon>
        <taxon>Rhodocollybia</taxon>
    </lineage>
</organism>
<feature type="region of interest" description="Disordered" evidence="16">
    <location>
        <begin position="549"/>
        <end position="583"/>
    </location>
</feature>
<feature type="domain" description="Pseudouridine synthase I TruA alpha/beta" evidence="17">
    <location>
        <begin position="340"/>
        <end position="444"/>
    </location>
</feature>
<comment type="function">
    <text evidence="10">Formation of pseudouridine at positions 27 and 28 in the anticodon stem and loop of transfer RNAs; at positions 34 and 36 of intron-containing precursor tRNA(Ile) and at position 35 in the intron-containing tRNA(Tyr). Catalyzes pseudouridylation at position 44 in U2 snRNA. Also catalyzes pseudouridylation of mRNAs.</text>
</comment>
<evidence type="ECO:0000256" key="2">
    <source>
        <dbReference type="ARBA" id="ARBA00001832"/>
    </source>
</evidence>
<evidence type="ECO:0000256" key="1">
    <source>
        <dbReference type="ARBA" id="ARBA00001166"/>
    </source>
</evidence>
<dbReference type="GO" id="GO:1990481">
    <property type="term" value="P:mRNA pseudouridine synthesis"/>
    <property type="evidence" value="ECO:0007669"/>
    <property type="project" value="TreeGrafter"/>
</dbReference>
<dbReference type="InterPro" id="IPR020097">
    <property type="entry name" value="PsdUridine_synth_TruA_a/b_dom"/>
</dbReference>
<comment type="caution">
    <text evidence="18">The sequence shown here is derived from an EMBL/GenBank/DDBJ whole genome shotgun (WGS) entry which is preliminary data.</text>
</comment>
<feature type="compositionally biased region" description="Basic and acidic residues" evidence="16">
    <location>
        <begin position="83"/>
        <end position="102"/>
    </location>
</feature>
<dbReference type="InterPro" id="IPR020095">
    <property type="entry name" value="PsdUridine_synth_TruA_C"/>
</dbReference>
<feature type="compositionally biased region" description="Polar residues" evidence="16">
    <location>
        <begin position="71"/>
        <end position="82"/>
    </location>
</feature>
<evidence type="ECO:0000256" key="5">
    <source>
        <dbReference type="ARBA" id="ARBA00022664"/>
    </source>
</evidence>
<gene>
    <name evidence="18" type="ORF">BDP27DRAFT_1321941</name>
</gene>
<comment type="similarity">
    <text evidence="4">Belongs to the tRNA pseudouridine synthase TruA family.</text>
</comment>
<evidence type="ECO:0000256" key="12">
    <source>
        <dbReference type="ARBA" id="ARBA00079072"/>
    </source>
</evidence>
<evidence type="ECO:0000256" key="13">
    <source>
        <dbReference type="ARBA" id="ARBA00080858"/>
    </source>
</evidence>
<dbReference type="NCBIfam" id="TIGR00071">
    <property type="entry name" value="hisT_truA"/>
    <property type="match status" value="1"/>
</dbReference>
<dbReference type="OrthoDB" id="10256309at2759"/>
<proteinExistence type="inferred from homology"/>
<dbReference type="GO" id="GO:0031120">
    <property type="term" value="P:snRNA pseudouridine synthesis"/>
    <property type="evidence" value="ECO:0007669"/>
    <property type="project" value="UniProtKB-ARBA"/>
</dbReference>
<evidence type="ECO:0000256" key="16">
    <source>
        <dbReference type="SAM" id="MobiDB-lite"/>
    </source>
</evidence>
<dbReference type="EMBL" id="JADNRY010000031">
    <property type="protein sequence ID" value="KAF9071552.1"/>
    <property type="molecule type" value="Genomic_DNA"/>
</dbReference>
<dbReference type="GO" id="GO:0006397">
    <property type="term" value="P:mRNA processing"/>
    <property type="evidence" value="ECO:0007669"/>
    <property type="project" value="UniProtKB-KW"/>
</dbReference>
<keyword evidence="6" id="KW-0819">tRNA processing</keyword>
<comment type="catalytic activity">
    <reaction evidence="9">
        <text>a uridine in tRNA = a pseudouridine in tRNA</text>
        <dbReference type="Rhea" id="RHEA:54572"/>
        <dbReference type="Rhea" id="RHEA-COMP:13339"/>
        <dbReference type="Rhea" id="RHEA-COMP:13934"/>
        <dbReference type="ChEBI" id="CHEBI:65314"/>
        <dbReference type="ChEBI" id="CHEBI:65315"/>
    </reaction>
</comment>
<sequence length="583" mass="66438">MWRISLQRQRQPSNAFETTIRILFFSSCLPRFEAKLLQLCMAEKHPLDTDGDPLSESLKYRKTDGKESVGVSLQSDNASATSEPHDSTESLEKASTSKDKKDRNRGRRKRDPEQWKSRGGGWGPKEGSSDAPKEPRLPKRECALMIGFCGSAYRGMQFQKVLPDLPEPPTIEGVLFRALVAAGAVSNDNANDPVKVGLSRAARTDAGVHAVGNIVSLKMIMQVPGVDDMLAHINSKLPSDIRLWGFQRVQNSFDARLFCDARKYIYFFPSYLLIPPKPGSGLYRVLKEHASLQGHDSVPWDNDPFWTGIDPSTSTPQEDLLRKRAWRATPAQVERLREVIKKFEKTHNFHNFTVARDPKDKTNQRNMKKLEIAEPAVYGETEWIAVLLDGQSFLLHQVRKMIFMLVILCRTQTPSSVLDEMFGLSSYHIPKMPALGLLLDHPLYTAYNTRLAKLNLDPSHQNYREPIEFEKYSKEMNAFREKHIYDDMRSIEDRKGLFDGWIRSVDSYKGNDFLYLNPQGIVPPEAIVTKGERRALPFREKKVFNATSFADNDHEKVQAEAEDEYEEETEGQLTKKQLEETEG</sequence>
<evidence type="ECO:0000256" key="10">
    <source>
        <dbReference type="ARBA" id="ARBA00053072"/>
    </source>
</evidence>
<evidence type="ECO:0000313" key="19">
    <source>
        <dbReference type="Proteomes" id="UP000772434"/>
    </source>
</evidence>
<evidence type="ECO:0000256" key="14">
    <source>
        <dbReference type="PIRSR" id="PIRSR641708-1"/>
    </source>
</evidence>
<evidence type="ECO:0000256" key="7">
    <source>
        <dbReference type="ARBA" id="ARBA00023235"/>
    </source>
</evidence>
<evidence type="ECO:0000256" key="11">
    <source>
        <dbReference type="ARBA" id="ARBA00073968"/>
    </source>
</evidence>
<dbReference type="SUPFAM" id="SSF55120">
    <property type="entry name" value="Pseudouridine synthase"/>
    <property type="match status" value="1"/>
</dbReference>
<comment type="catalytic activity">
    <reaction evidence="2">
        <text>uridine in snRNA = pseudouridine in snRNA</text>
        <dbReference type="Rhea" id="RHEA:51124"/>
        <dbReference type="Rhea" id="RHEA-COMP:12891"/>
        <dbReference type="Rhea" id="RHEA-COMP:12892"/>
        <dbReference type="ChEBI" id="CHEBI:65314"/>
        <dbReference type="ChEBI" id="CHEBI:65315"/>
    </reaction>
</comment>
<dbReference type="InterPro" id="IPR001406">
    <property type="entry name" value="PsdUridine_synth_TruA"/>
</dbReference>
<evidence type="ECO:0000256" key="9">
    <source>
        <dbReference type="ARBA" id="ARBA00036943"/>
    </source>
</evidence>
<dbReference type="GO" id="GO:0031119">
    <property type="term" value="P:tRNA pseudouridine synthesis"/>
    <property type="evidence" value="ECO:0007669"/>
    <property type="project" value="InterPro"/>
</dbReference>
<feature type="region of interest" description="Disordered" evidence="16">
    <location>
        <begin position="63"/>
        <end position="136"/>
    </location>
</feature>
<evidence type="ECO:0000256" key="4">
    <source>
        <dbReference type="ARBA" id="ARBA00009375"/>
    </source>
</evidence>
<dbReference type="InterPro" id="IPR020094">
    <property type="entry name" value="TruA/RsuA/RluB/E/F_N"/>
</dbReference>
<dbReference type="PANTHER" id="PTHR11142:SF4">
    <property type="entry name" value="PSEUDOURIDYLATE SYNTHASE 1 HOMOLOG"/>
    <property type="match status" value="1"/>
</dbReference>
<accession>A0A9P5UA11</accession>
<keyword evidence="5" id="KW-0507">mRNA processing</keyword>
<evidence type="ECO:0000313" key="18">
    <source>
        <dbReference type="EMBL" id="KAF9071552.1"/>
    </source>
</evidence>
<dbReference type="Gene3D" id="3.30.70.660">
    <property type="entry name" value="Pseudouridine synthase I, catalytic domain, C-terminal subdomain"/>
    <property type="match status" value="1"/>
</dbReference>
<dbReference type="GO" id="GO:0009982">
    <property type="term" value="F:pseudouridine synthase activity"/>
    <property type="evidence" value="ECO:0007669"/>
    <property type="project" value="InterPro"/>
</dbReference>
<feature type="active site" description="Nucleophile" evidence="14">
    <location>
        <position position="205"/>
    </location>
</feature>
<dbReference type="InterPro" id="IPR041708">
    <property type="entry name" value="PUS1/PUS2-like"/>
</dbReference>
<dbReference type="GO" id="GO:0005634">
    <property type="term" value="C:nucleus"/>
    <property type="evidence" value="ECO:0007669"/>
    <property type="project" value="UniProtKB-SubCell"/>
</dbReference>
<name>A0A9P5UA11_9AGAR</name>
<dbReference type="Gene3D" id="3.30.70.580">
    <property type="entry name" value="Pseudouridine synthase I, catalytic domain, N-terminal subdomain"/>
    <property type="match status" value="1"/>
</dbReference>
<dbReference type="Proteomes" id="UP000772434">
    <property type="component" value="Unassembled WGS sequence"/>
</dbReference>
<evidence type="ECO:0000259" key="17">
    <source>
        <dbReference type="Pfam" id="PF01416"/>
    </source>
</evidence>
<dbReference type="AlphaFoldDB" id="A0A9P5UA11"/>
<feature type="binding site" evidence="15">
    <location>
        <position position="264"/>
    </location>
    <ligand>
        <name>substrate</name>
    </ligand>
</feature>
<dbReference type="CDD" id="cd02568">
    <property type="entry name" value="PseudoU_synth_PUS1_PUS2"/>
    <property type="match status" value="1"/>
</dbReference>
<dbReference type="InterPro" id="IPR020103">
    <property type="entry name" value="PsdUridine_synth_cat_dom_sf"/>
</dbReference>
<comment type="catalytic activity">
    <reaction evidence="1">
        <text>a uridine in mRNA = a pseudouridine in mRNA</text>
        <dbReference type="Rhea" id="RHEA:56644"/>
        <dbReference type="Rhea" id="RHEA-COMP:14658"/>
        <dbReference type="Rhea" id="RHEA-COMP:14659"/>
        <dbReference type="ChEBI" id="CHEBI:65314"/>
        <dbReference type="ChEBI" id="CHEBI:65315"/>
    </reaction>
</comment>
<keyword evidence="8" id="KW-0539">Nucleus</keyword>
<dbReference type="FunFam" id="3.30.70.580:FF:000002">
    <property type="entry name" value="tRNA pseudouridine synthase"/>
    <property type="match status" value="1"/>
</dbReference>
<keyword evidence="19" id="KW-1185">Reference proteome</keyword>
<evidence type="ECO:0000256" key="15">
    <source>
        <dbReference type="PIRSR" id="PIRSR641708-2"/>
    </source>
</evidence>
<dbReference type="PANTHER" id="PTHR11142">
    <property type="entry name" value="PSEUDOURIDYLATE SYNTHASE"/>
    <property type="match status" value="1"/>
</dbReference>
<evidence type="ECO:0000256" key="8">
    <source>
        <dbReference type="ARBA" id="ARBA00023242"/>
    </source>
</evidence>
<reference evidence="18" key="1">
    <citation type="submission" date="2020-11" db="EMBL/GenBank/DDBJ databases">
        <authorList>
            <consortium name="DOE Joint Genome Institute"/>
            <person name="Ahrendt S."/>
            <person name="Riley R."/>
            <person name="Andreopoulos W."/>
            <person name="Labutti K."/>
            <person name="Pangilinan J."/>
            <person name="Ruiz-Duenas F.J."/>
            <person name="Barrasa J.M."/>
            <person name="Sanchez-Garcia M."/>
            <person name="Camarero S."/>
            <person name="Miyauchi S."/>
            <person name="Serrano A."/>
            <person name="Linde D."/>
            <person name="Babiker R."/>
            <person name="Drula E."/>
            <person name="Ayuso-Fernandez I."/>
            <person name="Pacheco R."/>
            <person name="Padilla G."/>
            <person name="Ferreira P."/>
            <person name="Barriuso J."/>
            <person name="Kellner H."/>
            <person name="Castanera R."/>
            <person name="Alfaro M."/>
            <person name="Ramirez L."/>
            <person name="Pisabarro A.G."/>
            <person name="Kuo A."/>
            <person name="Tritt A."/>
            <person name="Lipzen A."/>
            <person name="He G."/>
            <person name="Yan M."/>
            <person name="Ng V."/>
            <person name="Cullen D."/>
            <person name="Martin F."/>
            <person name="Rosso M.-N."/>
            <person name="Henrissat B."/>
            <person name="Hibbett D."/>
            <person name="Martinez A.T."/>
            <person name="Grigoriev I.V."/>
        </authorList>
    </citation>
    <scope>NUCLEOTIDE SEQUENCE</scope>
    <source>
        <strain evidence="18">AH 40177</strain>
    </source>
</reference>
<comment type="subcellular location">
    <subcellularLocation>
        <location evidence="3">Nucleus</location>
    </subcellularLocation>
</comment>
<feature type="compositionally biased region" description="Basic and acidic residues" evidence="16">
    <location>
        <begin position="127"/>
        <end position="136"/>
    </location>
</feature>
<dbReference type="FunFam" id="3.30.70.660:FF:000002">
    <property type="entry name" value="tRNA pseudouridine synthase"/>
    <property type="match status" value="1"/>
</dbReference>
<keyword evidence="7" id="KW-0413">Isomerase</keyword>